<keyword evidence="2" id="KW-1185">Reference proteome</keyword>
<organism evidence="1 2">
    <name type="scientific">Teladorsagia circumcincta</name>
    <name type="common">Brown stomach worm</name>
    <name type="synonym">Ostertagia circumcincta</name>
    <dbReference type="NCBI Taxonomy" id="45464"/>
    <lineage>
        <taxon>Eukaryota</taxon>
        <taxon>Metazoa</taxon>
        <taxon>Ecdysozoa</taxon>
        <taxon>Nematoda</taxon>
        <taxon>Chromadorea</taxon>
        <taxon>Rhabditida</taxon>
        <taxon>Rhabditina</taxon>
        <taxon>Rhabditomorpha</taxon>
        <taxon>Strongyloidea</taxon>
        <taxon>Trichostrongylidae</taxon>
        <taxon>Teladorsagia</taxon>
    </lineage>
</organism>
<dbReference type="OrthoDB" id="533508at2759"/>
<dbReference type="Proteomes" id="UP000230423">
    <property type="component" value="Unassembled WGS sequence"/>
</dbReference>
<sequence length="103" mass="11940">MVIKQTKKTRAKQRKQAIHHWKTIGRKVIHTIAKVGKEHAIHLLHGHDRLDPIIEDEKSQMWNRTPTRLLTRSRPRSIASNCEIRTEDPVSHMLLSAPSSVQE</sequence>
<evidence type="ECO:0000313" key="1">
    <source>
        <dbReference type="EMBL" id="PIO53772.1"/>
    </source>
</evidence>
<protein>
    <submittedName>
        <fullName evidence="1">Uncharacterized protein</fullName>
    </submittedName>
</protein>
<accession>A0A2G9T885</accession>
<proteinExistence type="predicted"/>
<gene>
    <name evidence="1" type="ORF">TELCIR_24880</name>
</gene>
<evidence type="ECO:0000313" key="2">
    <source>
        <dbReference type="Proteomes" id="UP000230423"/>
    </source>
</evidence>
<reference evidence="1 2" key="1">
    <citation type="submission" date="2015-09" db="EMBL/GenBank/DDBJ databases">
        <title>Draft genome of the parasitic nematode Teladorsagia circumcincta isolate WARC Sus (inbred).</title>
        <authorList>
            <person name="Mitreva M."/>
        </authorList>
    </citation>
    <scope>NUCLEOTIDE SEQUENCE [LARGE SCALE GENOMIC DNA]</scope>
    <source>
        <strain evidence="1 2">S</strain>
    </source>
</reference>
<feature type="non-terminal residue" evidence="1">
    <location>
        <position position="103"/>
    </location>
</feature>
<dbReference type="AlphaFoldDB" id="A0A2G9T885"/>
<name>A0A2G9T885_TELCI</name>
<dbReference type="EMBL" id="KZ406798">
    <property type="protein sequence ID" value="PIO53772.1"/>
    <property type="molecule type" value="Genomic_DNA"/>
</dbReference>